<evidence type="ECO:0000313" key="10">
    <source>
        <dbReference type="Proteomes" id="UP001325248"/>
    </source>
</evidence>
<keyword evidence="5 7" id="KW-1133">Transmembrane helix</keyword>
<evidence type="ECO:0000256" key="6">
    <source>
        <dbReference type="ARBA" id="ARBA00023136"/>
    </source>
</evidence>
<keyword evidence="3" id="KW-1003">Cell membrane</keyword>
<gene>
    <name evidence="9" type="ORF">BLCOC_33660</name>
</gene>
<keyword evidence="6 7" id="KW-0472">Membrane</keyword>
<evidence type="ECO:0000256" key="1">
    <source>
        <dbReference type="ARBA" id="ARBA00004651"/>
    </source>
</evidence>
<feature type="transmembrane region" description="Helical" evidence="7">
    <location>
        <begin position="287"/>
        <end position="304"/>
    </location>
</feature>
<protein>
    <recommendedName>
        <fullName evidence="8">Acyltransferase 3 domain-containing protein</fullName>
    </recommendedName>
</protein>
<evidence type="ECO:0000256" key="7">
    <source>
        <dbReference type="SAM" id="Phobius"/>
    </source>
</evidence>
<feature type="transmembrane region" description="Helical" evidence="7">
    <location>
        <begin position="310"/>
        <end position="335"/>
    </location>
</feature>
<evidence type="ECO:0000259" key="8">
    <source>
        <dbReference type="Pfam" id="PF01757"/>
    </source>
</evidence>
<dbReference type="InterPro" id="IPR002656">
    <property type="entry name" value="Acyl_transf_3_dom"/>
</dbReference>
<feature type="transmembrane region" description="Helical" evidence="7">
    <location>
        <begin position="15"/>
        <end position="34"/>
    </location>
</feature>
<dbReference type="EMBL" id="CP136422">
    <property type="protein sequence ID" value="WPX75009.1"/>
    <property type="molecule type" value="Genomic_DNA"/>
</dbReference>
<comment type="similarity">
    <text evidence="2">Belongs to the acyltransferase 3 family.</text>
</comment>
<dbReference type="PANTHER" id="PTHR40074:SF2">
    <property type="entry name" value="O-ACETYLTRANSFERASE WECH"/>
    <property type="match status" value="1"/>
</dbReference>
<dbReference type="Proteomes" id="UP001325248">
    <property type="component" value="Chromosome"/>
</dbReference>
<evidence type="ECO:0000256" key="5">
    <source>
        <dbReference type="ARBA" id="ARBA00022989"/>
    </source>
</evidence>
<reference evidence="9" key="1">
    <citation type="submission" date="2023-10" db="EMBL/GenBank/DDBJ databases">
        <title>Genome sequence of Blautia coccoides DSM 935.</title>
        <authorList>
            <person name="Boeer T."/>
            <person name="Bengelsdorf F.R."/>
            <person name="Daniel R."/>
            <person name="Poehlein A."/>
        </authorList>
    </citation>
    <scope>NUCLEOTIDE SEQUENCE [LARGE SCALE GENOMIC DNA]</scope>
    <source>
        <strain evidence="9">DSM 935</strain>
    </source>
</reference>
<evidence type="ECO:0000313" key="9">
    <source>
        <dbReference type="EMBL" id="WPX75009.1"/>
    </source>
</evidence>
<feature type="transmembrane region" description="Helical" evidence="7">
    <location>
        <begin position="220"/>
        <end position="240"/>
    </location>
</feature>
<keyword evidence="10" id="KW-1185">Reference proteome</keyword>
<evidence type="ECO:0000256" key="4">
    <source>
        <dbReference type="ARBA" id="ARBA00022692"/>
    </source>
</evidence>
<keyword evidence="4 7" id="KW-0812">Transmembrane</keyword>
<name>A0ABZ0UCM4_9FIRM</name>
<dbReference type="PANTHER" id="PTHR40074">
    <property type="entry name" value="O-ACETYLTRANSFERASE WECH"/>
    <property type="match status" value="1"/>
</dbReference>
<feature type="transmembrane region" description="Helical" evidence="7">
    <location>
        <begin position="46"/>
        <end position="66"/>
    </location>
</feature>
<feature type="transmembrane region" description="Helical" evidence="7">
    <location>
        <begin position="134"/>
        <end position="151"/>
    </location>
</feature>
<comment type="subcellular location">
    <subcellularLocation>
        <location evidence="1">Cell membrane</location>
        <topology evidence="1">Multi-pass membrane protein</topology>
    </subcellularLocation>
</comment>
<proteinExistence type="inferred from homology"/>
<feature type="transmembrane region" description="Helical" evidence="7">
    <location>
        <begin position="246"/>
        <end position="266"/>
    </location>
</feature>
<evidence type="ECO:0000256" key="2">
    <source>
        <dbReference type="ARBA" id="ARBA00007400"/>
    </source>
</evidence>
<feature type="domain" description="Acyltransferase 3" evidence="8">
    <location>
        <begin position="12"/>
        <end position="328"/>
    </location>
</feature>
<dbReference type="Pfam" id="PF01757">
    <property type="entry name" value="Acyl_transf_3"/>
    <property type="match status" value="1"/>
</dbReference>
<sequence>MNYIQAKKTNRQFEYIRAFSIIAVITIHTMYSALIQFGNSATTLSILIYHIVVNLMWWAVPCFLMMTGSLLLDGKKDITMKKLYGKYILRMIIVLFSFGLAFSWMELVFEKKTISLTQIPEAFLDVLTGNTWAHMWYIYCLLGLYILLPMYRLIADYASDTKLKYILFVLFVFESVLRVTKIFGVELGFYCHINTIYPFWFLMGAAWNRGMLKKIIKVDICLLVMSSSLLVIASVLGVLLKLQLGSLFGYDSVFVVIQSFALFSVFNSMKIKNKWDRILCKIGDKSFGIYLIHMFFINVFYKLLKCNPFNVLFGVGGAVFVIINIVLSYIAVSILKSLPGFKRIL</sequence>
<organism evidence="9 10">
    <name type="scientific">Blautia producta</name>
    <dbReference type="NCBI Taxonomy" id="33035"/>
    <lineage>
        <taxon>Bacteria</taxon>
        <taxon>Bacillati</taxon>
        <taxon>Bacillota</taxon>
        <taxon>Clostridia</taxon>
        <taxon>Lachnospirales</taxon>
        <taxon>Lachnospiraceae</taxon>
        <taxon>Blautia</taxon>
    </lineage>
</organism>
<feature type="transmembrane region" description="Helical" evidence="7">
    <location>
        <begin position="87"/>
        <end position="105"/>
    </location>
</feature>
<evidence type="ECO:0000256" key="3">
    <source>
        <dbReference type="ARBA" id="ARBA00022475"/>
    </source>
</evidence>
<accession>A0ABZ0UCM4</accession>